<dbReference type="InterPro" id="IPR050572">
    <property type="entry name" value="Fe-S_Ferredoxin"/>
</dbReference>
<feature type="binding site" evidence="8">
    <location>
        <position position="53"/>
    </location>
    <ligand>
        <name>[4Fe-4S] cluster</name>
        <dbReference type="ChEBI" id="CHEBI:49883"/>
        <label>1</label>
    </ligand>
</feature>
<protein>
    <recommendedName>
        <fullName evidence="8">Ferredoxin-type protein NapF</fullName>
    </recommendedName>
</protein>
<feature type="domain" description="4Fe-4S ferredoxin-type" evidence="10">
    <location>
        <begin position="152"/>
        <end position="181"/>
    </location>
</feature>
<dbReference type="PROSITE" id="PS00198">
    <property type="entry name" value="4FE4S_FER_1"/>
    <property type="match status" value="1"/>
</dbReference>
<feature type="binding site" evidence="8">
    <location>
        <position position="164"/>
    </location>
    <ligand>
        <name>[4Fe-4S] cluster</name>
        <dbReference type="ChEBI" id="CHEBI:49883"/>
        <label>3</label>
    </ligand>
</feature>
<comment type="function">
    <text evidence="8">Could be involved in the maturation of NapA, the catalytic subunit of the periplasmic nitrate reductase, before its export into the periplasm.</text>
</comment>
<dbReference type="GO" id="GO:0005737">
    <property type="term" value="C:cytoplasm"/>
    <property type="evidence" value="ECO:0007669"/>
    <property type="project" value="UniProtKB-SubCell"/>
</dbReference>
<feature type="binding site" evidence="8">
    <location>
        <position position="85"/>
    </location>
    <ligand>
        <name>[4Fe-4S] cluster</name>
        <dbReference type="ChEBI" id="CHEBI:49883"/>
        <label>2</label>
    </ligand>
</feature>
<feature type="compositionally biased region" description="Basic and acidic residues" evidence="9">
    <location>
        <begin position="1"/>
        <end position="13"/>
    </location>
</feature>
<dbReference type="PROSITE" id="PS51379">
    <property type="entry name" value="4FE4S_FER_2"/>
    <property type="match status" value="3"/>
</dbReference>
<keyword evidence="6 8" id="KW-0408">Iron</keyword>
<evidence type="ECO:0000256" key="1">
    <source>
        <dbReference type="ARBA" id="ARBA00022448"/>
    </source>
</evidence>
<dbReference type="PANTHER" id="PTHR43687">
    <property type="entry name" value="ADENYLYLSULFATE REDUCTASE, BETA SUBUNIT"/>
    <property type="match status" value="1"/>
</dbReference>
<comment type="similarity">
    <text evidence="8">Belongs to the NapF family.</text>
</comment>
<feature type="binding site" evidence="8">
    <location>
        <position position="95"/>
    </location>
    <ligand>
        <name>[4Fe-4S] cluster</name>
        <dbReference type="ChEBI" id="CHEBI:49883"/>
        <label>2</label>
    </ligand>
</feature>
<sequence length="196" mass="22063">MFKFLKNRDDKKKQGQGGRGVSRTQFLRGDVSGRKRPIRPPWALDEFEFTEICSRCGKCVEACPEKILVEGGSRFPIVEFKRGECTFCEECVTCCEPKALQFASDEDHGEPWGLEVRVSHTCIAQKGVVCQICGDQCLQRVFRFRPRIGGKVQMEMDMERCTGCGACIAPCPVDALTLHHRQPVTEESRGENRNGT</sequence>
<feature type="region of interest" description="Disordered" evidence="9">
    <location>
        <begin position="1"/>
        <end position="23"/>
    </location>
</feature>
<comment type="caution">
    <text evidence="11">The sequence shown here is derived from an EMBL/GenBank/DDBJ whole genome shotgun (WGS) entry which is preliminary data.</text>
</comment>
<evidence type="ECO:0000256" key="9">
    <source>
        <dbReference type="SAM" id="MobiDB-lite"/>
    </source>
</evidence>
<dbReference type="InterPro" id="IPR017896">
    <property type="entry name" value="4Fe4S_Fe-S-bd"/>
</dbReference>
<feature type="binding site" evidence="8">
    <location>
        <position position="88"/>
    </location>
    <ligand>
        <name>[4Fe-4S] cluster</name>
        <dbReference type="ChEBI" id="CHEBI:49883"/>
        <label>2</label>
    </ligand>
</feature>
<keyword evidence="2 8" id="KW-0004">4Fe-4S</keyword>
<feature type="binding site" evidence="8">
    <location>
        <position position="63"/>
    </location>
    <ligand>
        <name>[4Fe-4S] cluster</name>
        <dbReference type="ChEBI" id="CHEBI:49883"/>
        <label>1</label>
    </ligand>
</feature>
<feature type="domain" description="4Fe-4S ferredoxin-type" evidence="10">
    <location>
        <begin position="76"/>
        <end position="105"/>
    </location>
</feature>
<keyword evidence="8" id="KW-0963">Cytoplasm</keyword>
<comment type="subcellular location">
    <subcellularLocation>
        <location evidence="8">Cytoplasm</location>
    </subcellularLocation>
</comment>
<evidence type="ECO:0000256" key="7">
    <source>
        <dbReference type="ARBA" id="ARBA00023014"/>
    </source>
</evidence>
<dbReference type="Gene3D" id="3.30.70.20">
    <property type="match status" value="2"/>
</dbReference>
<dbReference type="AlphaFoldDB" id="A0A8J6NXX3"/>
<dbReference type="NCBIfam" id="TIGR00402">
    <property type="entry name" value="napF"/>
    <property type="match status" value="1"/>
</dbReference>
<dbReference type="Proteomes" id="UP000654401">
    <property type="component" value="Unassembled WGS sequence"/>
</dbReference>
<dbReference type="GO" id="GO:0051539">
    <property type="term" value="F:4 iron, 4 sulfur cluster binding"/>
    <property type="evidence" value="ECO:0007669"/>
    <property type="project" value="UniProtKB-UniRule"/>
</dbReference>
<dbReference type="EMBL" id="JACNFK010000034">
    <property type="protein sequence ID" value="MBC8520151.1"/>
    <property type="molecule type" value="Genomic_DNA"/>
</dbReference>
<evidence type="ECO:0000256" key="5">
    <source>
        <dbReference type="ARBA" id="ARBA00022982"/>
    </source>
</evidence>
<dbReference type="Pfam" id="PF13187">
    <property type="entry name" value="Fer4_9"/>
    <property type="match status" value="1"/>
</dbReference>
<feature type="binding site" evidence="8">
    <location>
        <position position="171"/>
    </location>
    <ligand>
        <name>[4Fe-4S] cluster</name>
        <dbReference type="ChEBI" id="CHEBI:49883"/>
        <label>3</label>
    </ligand>
</feature>
<keyword evidence="3 8" id="KW-0479">Metal-binding</keyword>
<dbReference type="GO" id="GO:0046872">
    <property type="term" value="F:metal ion binding"/>
    <property type="evidence" value="ECO:0007669"/>
    <property type="project" value="UniProtKB-KW"/>
</dbReference>
<evidence type="ECO:0000256" key="6">
    <source>
        <dbReference type="ARBA" id="ARBA00023004"/>
    </source>
</evidence>
<reference evidence="11 12" key="1">
    <citation type="submission" date="2020-08" db="EMBL/GenBank/DDBJ databases">
        <title>Bridging the membrane lipid divide: bacteria of the FCB group superphylum have the potential to synthesize archaeal ether lipids.</title>
        <authorList>
            <person name="Villanueva L."/>
            <person name="Von Meijenfeldt F.A.B."/>
            <person name="Westbye A.B."/>
            <person name="Yadav S."/>
            <person name="Hopmans E.C."/>
            <person name="Dutilh B.E."/>
            <person name="Sinninghe Damste J.S."/>
        </authorList>
    </citation>
    <scope>NUCLEOTIDE SEQUENCE [LARGE SCALE GENOMIC DNA]</scope>
    <source>
        <strain evidence="11">NIOZ-UU100</strain>
    </source>
</reference>
<name>A0A8J6NXX3_9GAMM</name>
<dbReference type="InterPro" id="IPR004496">
    <property type="entry name" value="NapF"/>
</dbReference>
<feature type="binding site" evidence="8">
    <location>
        <position position="59"/>
    </location>
    <ligand>
        <name>[4Fe-4S] cluster</name>
        <dbReference type="ChEBI" id="CHEBI:49883"/>
        <label>1</label>
    </ligand>
</feature>
<evidence type="ECO:0000256" key="2">
    <source>
        <dbReference type="ARBA" id="ARBA00022485"/>
    </source>
</evidence>
<keyword evidence="1" id="KW-0813">Transport</keyword>
<keyword evidence="5" id="KW-0249">Electron transport</keyword>
<feature type="binding site" evidence="8">
    <location>
        <position position="56"/>
    </location>
    <ligand>
        <name>[4Fe-4S] cluster</name>
        <dbReference type="ChEBI" id="CHEBI:49883"/>
        <label>1</label>
    </ligand>
</feature>
<dbReference type="InterPro" id="IPR017900">
    <property type="entry name" value="4Fe4S_Fe_S_CS"/>
</dbReference>
<dbReference type="HAMAP" id="MF_02201">
    <property type="entry name" value="NapF"/>
    <property type="match status" value="1"/>
</dbReference>
<evidence type="ECO:0000256" key="4">
    <source>
        <dbReference type="ARBA" id="ARBA00022737"/>
    </source>
</evidence>
<proteinExistence type="inferred from homology"/>
<feature type="binding site" evidence="8">
    <location>
        <position position="161"/>
    </location>
    <ligand>
        <name>[4Fe-4S] cluster</name>
        <dbReference type="ChEBI" id="CHEBI:49883"/>
        <label>3</label>
    </ligand>
</feature>
<gene>
    <name evidence="8 11" type="primary">napF</name>
    <name evidence="11" type="ORF">H8D24_07075</name>
</gene>
<feature type="binding site" evidence="8">
    <location>
        <position position="167"/>
    </location>
    <ligand>
        <name>[4Fe-4S] cluster</name>
        <dbReference type="ChEBI" id="CHEBI:49883"/>
        <label>3</label>
    </ligand>
</feature>
<dbReference type="Pfam" id="PF12838">
    <property type="entry name" value="Fer4_7"/>
    <property type="match status" value="1"/>
</dbReference>
<feature type="domain" description="4Fe-4S ferredoxin-type" evidence="10">
    <location>
        <begin position="40"/>
        <end position="73"/>
    </location>
</feature>
<evidence type="ECO:0000313" key="12">
    <source>
        <dbReference type="Proteomes" id="UP000654401"/>
    </source>
</evidence>
<organism evidence="11 12">
    <name type="scientific">Candidatus Thiopontia autotrophica</name>
    <dbReference type="NCBI Taxonomy" id="2841688"/>
    <lineage>
        <taxon>Bacteria</taxon>
        <taxon>Pseudomonadati</taxon>
        <taxon>Pseudomonadota</taxon>
        <taxon>Gammaproteobacteria</taxon>
        <taxon>Candidatus Thiopontia</taxon>
    </lineage>
</organism>
<accession>A0A8J6NXX3</accession>
<dbReference type="PANTHER" id="PTHR43687:SF6">
    <property type="entry name" value="L-ASPARTATE SEMIALDEHYDE SULFURTRANSFERASE IRON-SULFUR SUBUNIT"/>
    <property type="match status" value="1"/>
</dbReference>
<keyword evidence="7 8" id="KW-0411">Iron-sulfur</keyword>
<keyword evidence="4 8" id="KW-0677">Repeat</keyword>
<evidence type="ECO:0000256" key="3">
    <source>
        <dbReference type="ARBA" id="ARBA00022723"/>
    </source>
</evidence>
<feature type="binding site" evidence="8">
    <location>
        <position position="91"/>
    </location>
    <ligand>
        <name>[4Fe-4S] cluster</name>
        <dbReference type="ChEBI" id="CHEBI:49883"/>
        <label>2</label>
    </ligand>
</feature>
<evidence type="ECO:0000256" key="8">
    <source>
        <dbReference type="HAMAP-Rule" id="MF_02201"/>
    </source>
</evidence>
<evidence type="ECO:0000259" key="10">
    <source>
        <dbReference type="PROSITE" id="PS51379"/>
    </source>
</evidence>
<comment type="cofactor">
    <cofactor evidence="8">
        <name>[4Fe-4S] cluster</name>
        <dbReference type="ChEBI" id="CHEBI:49883"/>
    </cofactor>
</comment>
<dbReference type="SUPFAM" id="SSF54862">
    <property type="entry name" value="4Fe-4S ferredoxins"/>
    <property type="match status" value="1"/>
</dbReference>
<evidence type="ECO:0000313" key="11">
    <source>
        <dbReference type="EMBL" id="MBC8520151.1"/>
    </source>
</evidence>
<comment type="subunit">
    <text evidence="8">Interacts with the cytoplasmic NapA precursor.</text>
</comment>
<dbReference type="CDD" id="cd10564">
    <property type="entry name" value="NapF_like"/>
    <property type="match status" value="1"/>
</dbReference>